<dbReference type="CDD" id="cd01646">
    <property type="entry name" value="RT_Bac_retron_I"/>
    <property type="match status" value="1"/>
</dbReference>
<dbReference type="InterPro" id="IPR043502">
    <property type="entry name" value="DNA/RNA_pol_sf"/>
</dbReference>
<sequence length="296" mass="34586">MRSPRFSLRQPDLKAVFSASSLQQTWKHKVRVSIRKSPVPDPIEHLDFHVNSYAECLRLERLVCEGSYQPAPARRLLMEKSKGLCRQITIPSRQDNIILQRLSDALYSEIHGKAPSKRAFFEPEDHRFSNNKKENNGAPSYGSFRSWINFQRALLNFTKTRKYVIVTDVANYYDSISYTHLRNILSSQIDVREVVLDTLIYILSSLLWQPDYMPRIETGLPQINIDAPRILAHCFLYELDEYLEKRKCDFVRYMDDIDIGVDSFVEARRILRDIDLILQTRQVRLNSGKTKILTSE</sequence>
<name>A0ABV1QNA1_9HYPH</name>
<dbReference type="Proteomes" id="UP001480955">
    <property type="component" value="Unassembled WGS sequence"/>
</dbReference>
<dbReference type="SUPFAM" id="SSF56672">
    <property type="entry name" value="DNA/RNA polymerases"/>
    <property type="match status" value="1"/>
</dbReference>
<dbReference type="InterPro" id="IPR043128">
    <property type="entry name" value="Rev_trsase/Diguanyl_cyclase"/>
</dbReference>
<proteinExistence type="inferred from homology"/>
<keyword evidence="4" id="KW-1185">Reference proteome</keyword>
<keyword evidence="3" id="KW-0808">Transferase</keyword>
<keyword evidence="3" id="KW-0695">RNA-directed DNA polymerase</keyword>
<dbReference type="RefSeq" id="WP_350395047.1">
    <property type="nucleotide sequence ID" value="NZ_JBELQE010000073.1"/>
</dbReference>
<evidence type="ECO:0000256" key="1">
    <source>
        <dbReference type="ARBA" id="ARBA00034120"/>
    </source>
</evidence>
<organism evidence="3 4">
    <name type="scientific">Methylorubrum podarium</name>
    <dbReference type="NCBI Taxonomy" id="200476"/>
    <lineage>
        <taxon>Bacteria</taxon>
        <taxon>Pseudomonadati</taxon>
        <taxon>Pseudomonadota</taxon>
        <taxon>Alphaproteobacteria</taxon>
        <taxon>Hyphomicrobiales</taxon>
        <taxon>Methylobacteriaceae</taxon>
        <taxon>Methylorubrum</taxon>
    </lineage>
</organism>
<comment type="caution">
    <text evidence="3">The sequence shown here is derived from an EMBL/GenBank/DDBJ whole genome shotgun (WGS) entry which is preliminary data.</text>
</comment>
<comment type="similarity">
    <text evidence="1">Belongs to the bacterial reverse transcriptase family.</text>
</comment>
<gene>
    <name evidence="3" type="ORF">ABS772_12910</name>
</gene>
<dbReference type="InterPro" id="IPR000477">
    <property type="entry name" value="RT_dom"/>
</dbReference>
<evidence type="ECO:0000313" key="4">
    <source>
        <dbReference type="Proteomes" id="UP001480955"/>
    </source>
</evidence>
<evidence type="ECO:0000259" key="2">
    <source>
        <dbReference type="PROSITE" id="PS50878"/>
    </source>
</evidence>
<dbReference type="Pfam" id="PF00078">
    <property type="entry name" value="RVT_1"/>
    <property type="match status" value="1"/>
</dbReference>
<dbReference type="InterPro" id="IPR051083">
    <property type="entry name" value="GrpII_Intron_Splice-Mob/Def"/>
</dbReference>
<dbReference type="EMBL" id="JBELQE010000073">
    <property type="protein sequence ID" value="MER2250814.1"/>
    <property type="molecule type" value="Genomic_DNA"/>
</dbReference>
<dbReference type="Gene3D" id="3.30.70.270">
    <property type="match status" value="1"/>
</dbReference>
<feature type="domain" description="Reverse transcriptase" evidence="2">
    <location>
        <begin position="59"/>
        <end position="296"/>
    </location>
</feature>
<protein>
    <submittedName>
        <fullName evidence="3">RNA-directed DNA polymerase</fullName>
    </submittedName>
</protein>
<dbReference type="PROSITE" id="PS50878">
    <property type="entry name" value="RT_POL"/>
    <property type="match status" value="1"/>
</dbReference>
<reference evidence="3 4" key="1">
    <citation type="submission" date="2024-06" db="EMBL/GenBank/DDBJ databases">
        <authorList>
            <person name="Campbell A.G."/>
        </authorList>
    </citation>
    <scope>NUCLEOTIDE SEQUENCE [LARGE SCALE GENOMIC DNA]</scope>
    <source>
        <strain evidence="3 4">EM12</strain>
    </source>
</reference>
<accession>A0ABV1QNA1</accession>
<evidence type="ECO:0000313" key="3">
    <source>
        <dbReference type="EMBL" id="MER2250814.1"/>
    </source>
</evidence>
<dbReference type="PANTHER" id="PTHR34047">
    <property type="entry name" value="NUCLEAR INTRON MATURASE 1, MITOCHONDRIAL-RELATED"/>
    <property type="match status" value="1"/>
</dbReference>
<dbReference type="PANTHER" id="PTHR34047:SF8">
    <property type="entry name" value="PROTEIN YKFC"/>
    <property type="match status" value="1"/>
</dbReference>
<keyword evidence="3" id="KW-0548">Nucleotidyltransferase</keyword>
<dbReference type="GO" id="GO:0003964">
    <property type="term" value="F:RNA-directed DNA polymerase activity"/>
    <property type="evidence" value="ECO:0007669"/>
    <property type="project" value="UniProtKB-KW"/>
</dbReference>